<gene>
    <name evidence="1" type="ORF">B0H16DRAFT_1462210</name>
</gene>
<keyword evidence="2" id="KW-1185">Reference proteome</keyword>
<protein>
    <submittedName>
        <fullName evidence="1">Uncharacterized protein</fullName>
    </submittedName>
</protein>
<accession>A0AAD7IN64</accession>
<evidence type="ECO:0000313" key="1">
    <source>
        <dbReference type="EMBL" id="KAJ7746981.1"/>
    </source>
</evidence>
<dbReference type="Proteomes" id="UP001215598">
    <property type="component" value="Unassembled WGS sequence"/>
</dbReference>
<sequence length="246" mass="27589">MSKMVFVPGSRGVMNQEALIVLYYACTQGASREGRGKDPHNLVKSYIVSTRSINPSAAVNGGVWTASLPPVPARLFFEADTATARNGVPFTGPVPPVKTVMVFIPTRTRSAMRSNGPKAQVDYGITTDYGKKLRELRHRCMEEIFLPLIRGLLSDDLARYTNAPRDRGRRRRTKDAKFIAAKKDRRGTEEKENDPPYIQRMTGSLLVLPALGNMNLTYLLGLELGTLDRLERRKFTFWDPRVSRAC</sequence>
<reference evidence="1" key="1">
    <citation type="submission" date="2023-03" db="EMBL/GenBank/DDBJ databases">
        <title>Massive genome expansion in bonnet fungi (Mycena s.s.) driven by repeated elements and novel gene families across ecological guilds.</title>
        <authorList>
            <consortium name="Lawrence Berkeley National Laboratory"/>
            <person name="Harder C.B."/>
            <person name="Miyauchi S."/>
            <person name="Viragh M."/>
            <person name="Kuo A."/>
            <person name="Thoen E."/>
            <person name="Andreopoulos B."/>
            <person name="Lu D."/>
            <person name="Skrede I."/>
            <person name="Drula E."/>
            <person name="Henrissat B."/>
            <person name="Morin E."/>
            <person name="Kohler A."/>
            <person name="Barry K."/>
            <person name="LaButti K."/>
            <person name="Morin E."/>
            <person name="Salamov A."/>
            <person name="Lipzen A."/>
            <person name="Mereny Z."/>
            <person name="Hegedus B."/>
            <person name="Baldrian P."/>
            <person name="Stursova M."/>
            <person name="Weitz H."/>
            <person name="Taylor A."/>
            <person name="Grigoriev I.V."/>
            <person name="Nagy L.G."/>
            <person name="Martin F."/>
            <person name="Kauserud H."/>
        </authorList>
    </citation>
    <scope>NUCLEOTIDE SEQUENCE</scope>
    <source>
        <strain evidence="1">CBHHK182m</strain>
    </source>
</reference>
<dbReference type="EMBL" id="JARKIB010000078">
    <property type="protein sequence ID" value="KAJ7746981.1"/>
    <property type="molecule type" value="Genomic_DNA"/>
</dbReference>
<evidence type="ECO:0000313" key="2">
    <source>
        <dbReference type="Proteomes" id="UP001215598"/>
    </source>
</evidence>
<organism evidence="1 2">
    <name type="scientific">Mycena metata</name>
    <dbReference type="NCBI Taxonomy" id="1033252"/>
    <lineage>
        <taxon>Eukaryota</taxon>
        <taxon>Fungi</taxon>
        <taxon>Dikarya</taxon>
        <taxon>Basidiomycota</taxon>
        <taxon>Agaricomycotina</taxon>
        <taxon>Agaricomycetes</taxon>
        <taxon>Agaricomycetidae</taxon>
        <taxon>Agaricales</taxon>
        <taxon>Marasmiineae</taxon>
        <taxon>Mycenaceae</taxon>
        <taxon>Mycena</taxon>
    </lineage>
</organism>
<dbReference type="AlphaFoldDB" id="A0AAD7IN64"/>
<name>A0AAD7IN64_9AGAR</name>
<proteinExistence type="predicted"/>
<comment type="caution">
    <text evidence="1">The sequence shown here is derived from an EMBL/GenBank/DDBJ whole genome shotgun (WGS) entry which is preliminary data.</text>
</comment>